<evidence type="ECO:0000256" key="2">
    <source>
        <dbReference type="SAM" id="MobiDB-lite"/>
    </source>
</evidence>
<evidence type="ECO:0000256" key="1">
    <source>
        <dbReference type="SAM" id="Coils"/>
    </source>
</evidence>
<feature type="compositionally biased region" description="Basic and acidic residues" evidence="2">
    <location>
        <begin position="238"/>
        <end position="248"/>
    </location>
</feature>
<organism evidence="3 4">
    <name type="scientific">Gigaspora margarita</name>
    <dbReference type="NCBI Taxonomy" id="4874"/>
    <lineage>
        <taxon>Eukaryota</taxon>
        <taxon>Fungi</taxon>
        <taxon>Fungi incertae sedis</taxon>
        <taxon>Mucoromycota</taxon>
        <taxon>Glomeromycotina</taxon>
        <taxon>Glomeromycetes</taxon>
        <taxon>Diversisporales</taxon>
        <taxon>Gigasporaceae</taxon>
        <taxon>Gigaspora</taxon>
    </lineage>
</organism>
<name>A0ABN7VR84_GIGMA</name>
<evidence type="ECO:0000313" key="4">
    <source>
        <dbReference type="Proteomes" id="UP000789901"/>
    </source>
</evidence>
<comment type="caution">
    <text evidence="3">The sequence shown here is derived from an EMBL/GenBank/DDBJ whole genome shotgun (WGS) entry which is preliminary data.</text>
</comment>
<feature type="non-terminal residue" evidence="3">
    <location>
        <position position="1"/>
    </location>
</feature>
<dbReference type="EMBL" id="CAJVQB010020591">
    <property type="protein sequence ID" value="CAG8794846.1"/>
    <property type="molecule type" value="Genomic_DNA"/>
</dbReference>
<gene>
    <name evidence="3" type="ORF">GMARGA_LOCUS21862</name>
</gene>
<proteinExistence type="predicted"/>
<keyword evidence="1" id="KW-0175">Coiled coil</keyword>
<reference evidence="3 4" key="1">
    <citation type="submission" date="2021-06" db="EMBL/GenBank/DDBJ databases">
        <authorList>
            <person name="Kallberg Y."/>
            <person name="Tangrot J."/>
            <person name="Rosling A."/>
        </authorList>
    </citation>
    <scope>NUCLEOTIDE SEQUENCE [LARGE SCALE GENOMIC DNA]</scope>
    <source>
        <strain evidence="3 4">120-4 pot B 10/14</strain>
    </source>
</reference>
<evidence type="ECO:0000313" key="3">
    <source>
        <dbReference type="EMBL" id="CAG8794846.1"/>
    </source>
</evidence>
<keyword evidence="4" id="KW-1185">Reference proteome</keyword>
<feature type="region of interest" description="Disordered" evidence="2">
    <location>
        <begin position="225"/>
        <end position="248"/>
    </location>
</feature>
<protein>
    <submittedName>
        <fullName evidence="3">12996_t:CDS:1</fullName>
    </submittedName>
</protein>
<accession>A0ABN7VR84</accession>
<dbReference type="Proteomes" id="UP000789901">
    <property type="component" value="Unassembled WGS sequence"/>
</dbReference>
<sequence length="269" mass="31063">AKKAEKIIKITEEAGDLRAMGQDDNRLKKAVEANEEYRQKLESAEAHVKKLVDQLDVHMTITERDNSRLKEERDGLKKKLEACMIENADRLMKDQEIDNLNNLTDKLRKSEDVIVKYRKKLEETADIRRTLKALEQENRQLVERNQMIEDEYRKAIRLLGDRARKLELEDRVREMELGDDDDKTEVKEYTSIGDEISHASKGSSITSLRIKVFELKRELTKLREGKPADGNACGMDSNRAKVKLEKNPNEKLLLESELRLQQSGSNSNG</sequence>
<feature type="coiled-coil region" evidence="1">
    <location>
        <begin position="27"/>
        <end position="158"/>
    </location>
</feature>